<sequence length="46" mass="4549">MDLDAAVSTVALVSVTTRGFSLSPVSPESPVSPVSVGDPPHQAGAD</sequence>
<name>A0A1V3WWZ2_MYCKA</name>
<reference evidence="2 3" key="1">
    <citation type="submission" date="2017-02" db="EMBL/GenBank/DDBJ databases">
        <title>Complete genome sequences of Mycobacterium kansasii strains isolated from rhesus macaques.</title>
        <authorList>
            <person name="Panda A."/>
            <person name="Nagaraj S."/>
            <person name="Zhao X."/>
            <person name="Tettelin H."/>
            <person name="Detolla L.J."/>
        </authorList>
    </citation>
    <scope>NUCLEOTIDE SEQUENCE [LARGE SCALE GENOMIC DNA]</scope>
    <source>
        <strain evidence="2 3">11-3469</strain>
    </source>
</reference>
<comment type="caution">
    <text evidence="2">The sequence shown here is derived from an EMBL/GenBank/DDBJ whole genome shotgun (WGS) entry which is preliminary data.</text>
</comment>
<feature type="region of interest" description="Disordered" evidence="1">
    <location>
        <begin position="20"/>
        <end position="46"/>
    </location>
</feature>
<evidence type="ECO:0000313" key="3">
    <source>
        <dbReference type="Proteomes" id="UP000188532"/>
    </source>
</evidence>
<dbReference type="Proteomes" id="UP000188532">
    <property type="component" value="Unassembled WGS sequence"/>
</dbReference>
<evidence type="ECO:0000256" key="1">
    <source>
        <dbReference type="SAM" id="MobiDB-lite"/>
    </source>
</evidence>
<accession>A0A1V3WWZ2</accession>
<dbReference type="AlphaFoldDB" id="A0A1V3WWZ2"/>
<evidence type="ECO:0000313" key="2">
    <source>
        <dbReference type="EMBL" id="OOK71479.1"/>
    </source>
</evidence>
<organism evidence="2 3">
    <name type="scientific">Mycobacterium kansasii</name>
    <dbReference type="NCBI Taxonomy" id="1768"/>
    <lineage>
        <taxon>Bacteria</taxon>
        <taxon>Bacillati</taxon>
        <taxon>Actinomycetota</taxon>
        <taxon>Actinomycetes</taxon>
        <taxon>Mycobacteriales</taxon>
        <taxon>Mycobacteriaceae</taxon>
        <taxon>Mycobacterium</taxon>
    </lineage>
</organism>
<feature type="compositionally biased region" description="Low complexity" evidence="1">
    <location>
        <begin position="20"/>
        <end position="40"/>
    </location>
</feature>
<dbReference type="EMBL" id="MVBN01000006">
    <property type="protein sequence ID" value="OOK71479.1"/>
    <property type="molecule type" value="Genomic_DNA"/>
</dbReference>
<protein>
    <submittedName>
        <fullName evidence="2">Uncharacterized protein</fullName>
    </submittedName>
</protein>
<gene>
    <name evidence="2" type="ORF">BZL29_5872</name>
</gene>
<proteinExistence type="predicted"/>